<dbReference type="InterPro" id="IPR038404">
    <property type="entry name" value="TRAP_DctP_sf"/>
</dbReference>
<dbReference type="NCBIfam" id="NF037995">
    <property type="entry name" value="TRAP_S1"/>
    <property type="match status" value="1"/>
</dbReference>
<gene>
    <name evidence="3" type="ORF">HNR38_000132</name>
</gene>
<feature type="signal peptide" evidence="2">
    <location>
        <begin position="1"/>
        <end position="40"/>
    </location>
</feature>
<protein>
    <submittedName>
        <fullName evidence="3">TRAP-type C4-dicarboxylate transport system substrate-binding protein</fullName>
    </submittedName>
</protein>
<reference evidence="3 4" key="1">
    <citation type="submission" date="2020-08" db="EMBL/GenBank/DDBJ databases">
        <title>Genomic Encyclopedia of Type Strains, Phase IV (KMG-IV): sequencing the most valuable type-strain genomes for metagenomic binning, comparative biology and taxonomic classification.</title>
        <authorList>
            <person name="Goeker M."/>
        </authorList>
    </citation>
    <scope>NUCLEOTIDE SEQUENCE [LARGE SCALE GENOMIC DNA]</scope>
    <source>
        <strain evidence="3 4">DSM 22359</strain>
    </source>
</reference>
<organism evidence="3 4">
    <name type="scientific">Marinobacter oulmenensis</name>
    <dbReference type="NCBI Taxonomy" id="643747"/>
    <lineage>
        <taxon>Bacteria</taxon>
        <taxon>Pseudomonadati</taxon>
        <taxon>Pseudomonadota</taxon>
        <taxon>Gammaproteobacteria</taxon>
        <taxon>Pseudomonadales</taxon>
        <taxon>Marinobacteraceae</taxon>
        <taxon>Marinobacter</taxon>
    </lineage>
</organism>
<dbReference type="Gene3D" id="3.40.190.170">
    <property type="entry name" value="Bacterial extracellular solute-binding protein, family 7"/>
    <property type="match status" value="1"/>
</dbReference>
<dbReference type="PANTHER" id="PTHR33376:SF5">
    <property type="entry name" value="EXTRACYTOPLASMIC SOLUTE RECEPTOR PROTEIN"/>
    <property type="match status" value="1"/>
</dbReference>
<dbReference type="Proteomes" id="UP000591735">
    <property type="component" value="Unassembled WGS sequence"/>
</dbReference>
<dbReference type="CDD" id="cd13683">
    <property type="entry name" value="PBP2_TRAP_DctP6_7"/>
    <property type="match status" value="1"/>
</dbReference>
<comment type="caution">
    <text evidence="3">The sequence shown here is derived from an EMBL/GenBank/DDBJ whole genome shotgun (WGS) entry which is preliminary data.</text>
</comment>
<dbReference type="InterPro" id="IPR018389">
    <property type="entry name" value="DctP_fam"/>
</dbReference>
<dbReference type="Pfam" id="PF03480">
    <property type="entry name" value="DctP"/>
    <property type="match status" value="1"/>
</dbReference>
<evidence type="ECO:0000256" key="1">
    <source>
        <dbReference type="ARBA" id="ARBA00022729"/>
    </source>
</evidence>
<keyword evidence="4" id="KW-1185">Reference proteome</keyword>
<dbReference type="AlphaFoldDB" id="A0A840U1V4"/>
<name>A0A840U1V4_9GAMM</name>
<dbReference type="RefSeq" id="WP_183698732.1">
    <property type="nucleotide sequence ID" value="NZ_JACHFE010000001.1"/>
</dbReference>
<evidence type="ECO:0000313" key="3">
    <source>
        <dbReference type="EMBL" id="MBB5319664.1"/>
    </source>
</evidence>
<dbReference type="EMBL" id="JACHFE010000001">
    <property type="protein sequence ID" value="MBB5319664.1"/>
    <property type="molecule type" value="Genomic_DNA"/>
</dbReference>
<evidence type="ECO:0000313" key="4">
    <source>
        <dbReference type="Proteomes" id="UP000591735"/>
    </source>
</evidence>
<accession>A0A840U1V4</accession>
<dbReference type="PANTHER" id="PTHR33376">
    <property type="match status" value="1"/>
</dbReference>
<sequence length="350" mass="37950">MWLRKESNVLKTLKRLKKSFIAGSLAVTLGAGVFASAAQAAEHNWRFANLYGRGTAFGAVYEDLAKNIEVMSDGRIKVQVLYSGEGVGTSGILGAVKSGLITMGAPFQSMHAGELPAGVVEIGLPGGTDDVAELATLFHERGWAEILKEAYGEQGLVWLDPYIQPPVYIITKEPIESVEDFEGLKIRAPGAYGKFLRKLGASPVSLAWSEIYTSLSTGVIDGSIGSNMIDHRDGNHVEVAKYMYPLPLAGAQVLPIIVNNSAWNKLSPDLKAIVKAATTVHAQEQMTKSRLWESQAVADMEAKGLKWSPEPSEADKAAWQEAGAELWDEYAQEGEYSKRLIEVLKDVQGE</sequence>
<evidence type="ECO:0000256" key="2">
    <source>
        <dbReference type="SAM" id="SignalP"/>
    </source>
</evidence>
<keyword evidence="1 2" id="KW-0732">Signal</keyword>
<proteinExistence type="predicted"/>
<dbReference type="GO" id="GO:0055085">
    <property type="term" value="P:transmembrane transport"/>
    <property type="evidence" value="ECO:0007669"/>
    <property type="project" value="InterPro"/>
</dbReference>
<feature type="chain" id="PRO_5032754217" evidence="2">
    <location>
        <begin position="41"/>
        <end position="350"/>
    </location>
</feature>